<keyword evidence="3" id="KW-1185">Reference proteome</keyword>
<protein>
    <submittedName>
        <fullName evidence="2">DUF2497 domain-containing protein</fullName>
    </submittedName>
</protein>
<reference evidence="2 3" key="2">
    <citation type="submission" date="2019-02" db="EMBL/GenBank/DDBJ databases">
        <title>'Lichenibacterium ramalinii' gen. nov. sp. nov., 'Lichenibacterium minor' gen. nov. sp. nov.</title>
        <authorList>
            <person name="Pankratov T."/>
        </authorList>
    </citation>
    <scope>NUCLEOTIDE SEQUENCE [LARGE SCALE GENOMIC DNA]</scope>
    <source>
        <strain evidence="2 3">RmlP001</strain>
    </source>
</reference>
<name>A0A4Q2RBW7_9HYPH</name>
<feature type="compositionally biased region" description="Polar residues" evidence="1">
    <location>
        <begin position="1"/>
        <end position="11"/>
    </location>
</feature>
<dbReference type="AlphaFoldDB" id="A0A4Q2RBW7"/>
<gene>
    <name evidence="2" type="ORF">D3272_10670</name>
</gene>
<dbReference type="InterPro" id="IPR019632">
    <property type="entry name" value="DUF2497"/>
</dbReference>
<dbReference type="EMBL" id="QYBC01000008">
    <property type="protein sequence ID" value="RYB04932.1"/>
    <property type="molecule type" value="Genomic_DNA"/>
</dbReference>
<accession>A0A4Q2RBW7</accession>
<feature type="compositionally biased region" description="Basic and acidic residues" evidence="1">
    <location>
        <begin position="129"/>
        <end position="142"/>
    </location>
</feature>
<reference evidence="2 3" key="1">
    <citation type="submission" date="2018-09" db="EMBL/GenBank/DDBJ databases">
        <authorList>
            <person name="Grouzdev D.S."/>
            <person name="Krutkina M.S."/>
        </authorList>
    </citation>
    <scope>NUCLEOTIDE SEQUENCE [LARGE SCALE GENOMIC DNA]</scope>
    <source>
        <strain evidence="2 3">RmlP001</strain>
    </source>
</reference>
<feature type="region of interest" description="Disordered" evidence="1">
    <location>
        <begin position="1"/>
        <end position="164"/>
    </location>
</feature>
<organism evidence="2 3">
    <name type="scientific">Lichenibacterium ramalinae</name>
    <dbReference type="NCBI Taxonomy" id="2316527"/>
    <lineage>
        <taxon>Bacteria</taxon>
        <taxon>Pseudomonadati</taxon>
        <taxon>Pseudomonadota</taxon>
        <taxon>Alphaproteobacteria</taxon>
        <taxon>Hyphomicrobiales</taxon>
        <taxon>Lichenihabitantaceae</taxon>
        <taxon>Lichenibacterium</taxon>
    </lineage>
</organism>
<evidence type="ECO:0000313" key="2">
    <source>
        <dbReference type="EMBL" id="RYB04932.1"/>
    </source>
</evidence>
<proteinExistence type="predicted"/>
<dbReference type="OrthoDB" id="7189469at2"/>
<dbReference type="Proteomes" id="UP000289411">
    <property type="component" value="Unassembled WGS sequence"/>
</dbReference>
<feature type="compositionally biased region" description="Low complexity" evidence="1">
    <location>
        <begin position="42"/>
        <end position="51"/>
    </location>
</feature>
<evidence type="ECO:0000313" key="3">
    <source>
        <dbReference type="Proteomes" id="UP000289411"/>
    </source>
</evidence>
<comment type="caution">
    <text evidence="2">The sequence shown here is derived from an EMBL/GenBank/DDBJ whole genome shotgun (WGS) entry which is preliminary data.</text>
</comment>
<sequence>MSAASTFSPESTEGRPAEPSMEDILASIRRIIADDQSHGGKAATAGNAARRAAPDADRAGASRARSPYDDVLDLARLVPSADRAGAPEQPHEPPADETQSDLPALQQAADDVDYRQVEDGEGGRAMASLRDRMPEPSPREAAQDEDDHMLDHPVPALGDESEGDLLSAPLGASVMSAFETLAATVVLQNTPMLERVMRDLLRPMLKTWLDDNLPGLVERLVRGEIERVARGTHRS</sequence>
<feature type="compositionally biased region" description="Basic and acidic residues" evidence="1">
    <location>
        <begin position="112"/>
        <end position="122"/>
    </location>
</feature>
<dbReference type="Pfam" id="PF10691">
    <property type="entry name" value="DUF2497"/>
    <property type="match status" value="1"/>
</dbReference>
<evidence type="ECO:0000256" key="1">
    <source>
        <dbReference type="SAM" id="MobiDB-lite"/>
    </source>
</evidence>